<accession>A0A1N6CLX1</accession>
<dbReference type="Proteomes" id="UP000185192">
    <property type="component" value="Unassembled WGS sequence"/>
</dbReference>
<protein>
    <recommendedName>
        <fullName evidence="4">LexA-binding, inner membrane-associated hydrolase</fullName>
    </recommendedName>
</protein>
<gene>
    <name evidence="2" type="ORF">SAMN02745824_0078</name>
</gene>
<feature type="transmembrane region" description="Helical" evidence="1">
    <location>
        <begin position="6"/>
        <end position="25"/>
    </location>
</feature>
<dbReference type="Pfam" id="PF19617">
    <property type="entry name" value="DUF6122"/>
    <property type="match status" value="1"/>
</dbReference>
<keyword evidence="1" id="KW-0472">Membrane</keyword>
<evidence type="ECO:0008006" key="4">
    <source>
        <dbReference type="Google" id="ProtNLM"/>
    </source>
</evidence>
<name>A0A1N6CLX1_9SPHN</name>
<dbReference type="AlphaFoldDB" id="A0A1N6CLX1"/>
<organism evidence="2 3">
    <name type="scientific">Parasphingorhabdus marina DSM 22363</name>
    <dbReference type="NCBI Taxonomy" id="1123272"/>
    <lineage>
        <taxon>Bacteria</taxon>
        <taxon>Pseudomonadati</taxon>
        <taxon>Pseudomonadota</taxon>
        <taxon>Alphaproteobacteria</taxon>
        <taxon>Sphingomonadales</taxon>
        <taxon>Sphingomonadaceae</taxon>
        <taxon>Parasphingorhabdus</taxon>
    </lineage>
</organism>
<keyword evidence="3" id="KW-1185">Reference proteome</keyword>
<dbReference type="EMBL" id="FSQW01000001">
    <property type="protein sequence ID" value="SIN59550.1"/>
    <property type="molecule type" value="Genomic_DNA"/>
</dbReference>
<keyword evidence="1" id="KW-0812">Transmembrane</keyword>
<dbReference type="RefSeq" id="WP_204244718.1">
    <property type="nucleotide sequence ID" value="NZ_FSQW01000001.1"/>
</dbReference>
<evidence type="ECO:0000313" key="3">
    <source>
        <dbReference type="Proteomes" id="UP000185192"/>
    </source>
</evidence>
<evidence type="ECO:0000256" key="1">
    <source>
        <dbReference type="SAM" id="Phobius"/>
    </source>
</evidence>
<dbReference type="InterPro" id="IPR046125">
    <property type="entry name" value="DUF6122"/>
</dbReference>
<evidence type="ECO:0000313" key="2">
    <source>
        <dbReference type="EMBL" id="SIN59550.1"/>
    </source>
</evidence>
<reference evidence="3" key="1">
    <citation type="submission" date="2016-11" db="EMBL/GenBank/DDBJ databases">
        <authorList>
            <person name="Varghese N."/>
            <person name="Submissions S."/>
        </authorList>
    </citation>
    <scope>NUCLEOTIDE SEQUENCE [LARGE SCALE GENOMIC DNA]</scope>
    <source>
        <strain evidence="3">DSM 22363</strain>
    </source>
</reference>
<dbReference type="STRING" id="1123272.SAMN02745824_0078"/>
<proteinExistence type="predicted"/>
<sequence>MTDLLQPLLHYGGHFLLPFALAWLIWRRHWQVAGLIMTATIAIDLDHLLADPIFDPDRCSIGFHPLHGGWAALIYVLLLIPPSWKLRAVGLGCLLHLAVDGGDCLMQTW</sequence>
<keyword evidence="1" id="KW-1133">Transmembrane helix</keyword>